<evidence type="ECO:0000256" key="4">
    <source>
        <dbReference type="ARBA" id="ARBA00022679"/>
    </source>
</evidence>
<accession>A0A4R6WRC1</accession>
<dbReference type="InterPro" id="IPR003594">
    <property type="entry name" value="HATPase_dom"/>
</dbReference>
<dbReference type="EC" id="2.7.13.3" evidence="2"/>
<comment type="caution">
    <text evidence="8">The sequence shown here is derived from an EMBL/GenBank/DDBJ whole genome shotgun (WGS) entry which is preliminary data.</text>
</comment>
<dbReference type="InterPro" id="IPR036097">
    <property type="entry name" value="HisK_dim/P_sf"/>
</dbReference>
<dbReference type="InterPro" id="IPR003661">
    <property type="entry name" value="HisK_dim/P_dom"/>
</dbReference>
<keyword evidence="9" id="KW-1185">Reference proteome</keyword>
<dbReference type="GO" id="GO:0000155">
    <property type="term" value="F:phosphorelay sensor kinase activity"/>
    <property type="evidence" value="ECO:0007669"/>
    <property type="project" value="InterPro"/>
</dbReference>
<evidence type="ECO:0000256" key="2">
    <source>
        <dbReference type="ARBA" id="ARBA00012438"/>
    </source>
</evidence>
<gene>
    <name evidence="8" type="ORF">A8950_0592</name>
</gene>
<dbReference type="InterPro" id="IPR036890">
    <property type="entry name" value="HATPase_C_sf"/>
</dbReference>
<dbReference type="InterPro" id="IPR035965">
    <property type="entry name" value="PAS-like_dom_sf"/>
</dbReference>
<reference evidence="8 9" key="1">
    <citation type="submission" date="2019-03" db="EMBL/GenBank/DDBJ databases">
        <title>Genomic Encyclopedia of Type Strains, Phase III (KMG-III): the genomes of soil and plant-associated and newly described type strains.</title>
        <authorList>
            <person name="Whitman W."/>
        </authorList>
    </citation>
    <scope>NUCLEOTIDE SEQUENCE [LARGE SCALE GENOMIC DNA]</scope>
    <source>
        <strain evidence="8 9">CGMCC 1.7660</strain>
    </source>
</reference>
<dbReference type="Gene3D" id="1.10.287.130">
    <property type="match status" value="1"/>
</dbReference>
<feature type="domain" description="Histidine kinase" evidence="7">
    <location>
        <begin position="298"/>
        <end position="519"/>
    </location>
</feature>
<dbReference type="SUPFAM" id="SSF55874">
    <property type="entry name" value="ATPase domain of HSP90 chaperone/DNA topoisomerase II/histidine kinase"/>
    <property type="match status" value="1"/>
</dbReference>
<dbReference type="FunFam" id="3.30.565.10:FF:000006">
    <property type="entry name" value="Sensor histidine kinase WalK"/>
    <property type="match status" value="1"/>
</dbReference>
<dbReference type="InterPro" id="IPR005467">
    <property type="entry name" value="His_kinase_dom"/>
</dbReference>
<feature type="region of interest" description="Disordered" evidence="6">
    <location>
        <begin position="1"/>
        <end position="35"/>
    </location>
</feature>
<evidence type="ECO:0000256" key="1">
    <source>
        <dbReference type="ARBA" id="ARBA00000085"/>
    </source>
</evidence>
<organism evidence="8 9">
    <name type="scientific">Dongia mobilis</name>
    <dbReference type="NCBI Taxonomy" id="578943"/>
    <lineage>
        <taxon>Bacteria</taxon>
        <taxon>Pseudomonadati</taxon>
        <taxon>Pseudomonadota</taxon>
        <taxon>Alphaproteobacteria</taxon>
        <taxon>Rhodospirillales</taxon>
        <taxon>Dongiaceae</taxon>
        <taxon>Dongia</taxon>
    </lineage>
</organism>
<dbReference type="RefSeq" id="WP_133612109.1">
    <property type="nucleotide sequence ID" value="NZ_SNYW01000006.1"/>
</dbReference>
<dbReference type="InterPro" id="IPR000014">
    <property type="entry name" value="PAS"/>
</dbReference>
<dbReference type="SUPFAM" id="SSF55785">
    <property type="entry name" value="PYP-like sensor domain (PAS domain)"/>
    <property type="match status" value="1"/>
</dbReference>
<dbReference type="PROSITE" id="PS50109">
    <property type="entry name" value="HIS_KIN"/>
    <property type="match status" value="1"/>
</dbReference>
<evidence type="ECO:0000256" key="3">
    <source>
        <dbReference type="ARBA" id="ARBA00022553"/>
    </source>
</evidence>
<dbReference type="PANTHER" id="PTHR43047:SF72">
    <property type="entry name" value="OSMOSENSING HISTIDINE PROTEIN KINASE SLN1"/>
    <property type="match status" value="1"/>
</dbReference>
<dbReference type="NCBIfam" id="TIGR00229">
    <property type="entry name" value="sensory_box"/>
    <property type="match status" value="1"/>
</dbReference>
<dbReference type="CDD" id="cd16922">
    <property type="entry name" value="HATPase_EvgS-ArcB-TorS-like"/>
    <property type="match status" value="1"/>
</dbReference>
<keyword evidence="3" id="KW-0597">Phosphoprotein</keyword>
<evidence type="ECO:0000313" key="8">
    <source>
        <dbReference type="EMBL" id="TDQ84046.1"/>
    </source>
</evidence>
<dbReference type="GO" id="GO:0009927">
    <property type="term" value="F:histidine phosphotransfer kinase activity"/>
    <property type="evidence" value="ECO:0007669"/>
    <property type="project" value="TreeGrafter"/>
</dbReference>
<proteinExistence type="predicted"/>
<dbReference type="CDD" id="cd00082">
    <property type="entry name" value="HisKA"/>
    <property type="match status" value="1"/>
</dbReference>
<dbReference type="EMBL" id="SNYW01000006">
    <property type="protein sequence ID" value="TDQ84046.1"/>
    <property type="molecule type" value="Genomic_DNA"/>
</dbReference>
<dbReference type="PANTHER" id="PTHR43047">
    <property type="entry name" value="TWO-COMPONENT HISTIDINE PROTEIN KINASE"/>
    <property type="match status" value="1"/>
</dbReference>
<dbReference type="Gene3D" id="3.30.450.20">
    <property type="entry name" value="PAS domain"/>
    <property type="match status" value="1"/>
</dbReference>
<sequence length="530" mass="57781">MNKVTPLSPPQISVKVNPATAKLSPAAPANEGKPSPERLRELFHQELLEFGPALLMCDNRGQISWSNAAFRRIAETRVDGGTVAERLRLGEVAEEMDFRRTTVFRDWDFAAAGGVQRLRARFAPLHEPGGQWTGFGGMLTLQRDGGQIDADEAQNALERQTDFIRLSSDWMWEADAKLNLRLVTHRVVGALGMVPQQMVGMNLLDLVATPTLRENLQRRLDKMSPFRDLPVDATDAAGKRKLFLISAVPVFDHLTGALSGYRGSASDITELTRREENLRAAKEAAETAARAKTQFLANMSHELMTPLNAIIGFADVMRMGLLGNVENAEYRAYIRDIHASAVGLMGTITDILDVSRIETGDAELNESACHIEDLFDSVARLIQQRLQTQGLSLSLDLPARLPRVNADKRKLKQILANLLANAVKFTPQGGRIILGAGLNDGGDLELSVSDTGIGIAPADIERVMQPFAQVDGGLNRKYEGTGLGLTLSQGLARLHGGELRLESRVGEGTRAIVTLPASRLIDGSHLTPVK</sequence>
<dbReference type="PRINTS" id="PR00344">
    <property type="entry name" value="BCTRLSENSOR"/>
</dbReference>
<comment type="catalytic activity">
    <reaction evidence="1">
        <text>ATP + protein L-histidine = ADP + protein N-phospho-L-histidine.</text>
        <dbReference type="EC" id="2.7.13.3"/>
    </reaction>
</comment>
<dbReference type="CDD" id="cd00130">
    <property type="entry name" value="PAS"/>
    <property type="match status" value="1"/>
</dbReference>
<keyword evidence="5" id="KW-0418">Kinase</keyword>
<dbReference type="Pfam" id="PF02518">
    <property type="entry name" value="HATPase_c"/>
    <property type="match status" value="1"/>
</dbReference>
<dbReference type="AlphaFoldDB" id="A0A4R6WRC1"/>
<dbReference type="Pfam" id="PF13426">
    <property type="entry name" value="PAS_9"/>
    <property type="match status" value="1"/>
</dbReference>
<dbReference type="Gene3D" id="3.30.565.10">
    <property type="entry name" value="Histidine kinase-like ATPase, C-terminal domain"/>
    <property type="match status" value="1"/>
</dbReference>
<dbReference type="SMART" id="SM00388">
    <property type="entry name" value="HisKA"/>
    <property type="match status" value="1"/>
</dbReference>
<dbReference type="InterPro" id="IPR004358">
    <property type="entry name" value="Sig_transdc_His_kin-like_C"/>
</dbReference>
<dbReference type="OrthoDB" id="8477705at2"/>
<evidence type="ECO:0000313" key="9">
    <source>
        <dbReference type="Proteomes" id="UP000295783"/>
    </source>
</evidence>
<protein>
    <recommendedName>
        <fullName evidence="2">histidine kinase</fullName>
        <ecNumber evidence="2">2.7.13.3</ecNumber>
    </recommendedName>
</protein>
<dbReference type="Pfam" id="PF00512">
    <property type="entry name" value="HisKA"/>
    <property type="match status" value="1"/>
</dbReference>
<dbReference type="SMART" id="SM00387">
    <property type="entry name" value="HATPase_c"/>
    <property type="match status" value="1"/>
</dbReference>
<dbReference type="GO" id="GO:0005886">
    <property type="term" value="C:plasma membrane"/>
    <property type="evidence" value="ECO:0007669"/>
    <property type="project" value="TreeGrafter"/>
</dbReference>
<keyword evidence="4" id="KW-0808">Transferase</keyword>
<dbReference type="SUPFAM" id="SSF47384">
    <property type="entry name" value="Homodimeric domain of signal transducing histidine kinase"/>
    <property type="match status" value="1"/>
</dbReference>
<dbReference type="Proteomes" id="UP000295783">
    <property type="component" value="Unassembled WGS sequence"/>
</dbReference>
<evidence type="ECO:0000259" key="7">
    <source>
        <dbReference type="PROSITE" id="PS50109"/>
    </source>
</evidence>
<evidence type="ECO:0000256" key="6">
    <source>
        <dbReference type="SAM" id="MobiDB-lite"/>
    </source>
</evidence>
<evidence type="ECO:0000256" key="5">
    <source>
        <dbReference type="ARBA" id="ARBA00022777"/>
    </source>
</evidence>
<name>A0A4R6WRC1_9PROT</name>